<keyword evidence="1" id="KW-0472">Membrane</keyword>
<dbReference type="AlphaFoldDB" id="A0A1X7TJB4"/>
<evidence type="ECO:0000313" key="2">
    <source>
        <dbReference type="EnsemblMetazoa" id="Aqu2.1.14919_001"/>
    </source>
</evidence>
<reference evidence="2" key="1">
    <citation type="submission" date="2017-05" db="UniProtKB">
        <authorList>
            <consortium name="EnsemblMetazoa"/>
        </authorList>
    </citation>
    <scope>IDENTIFICATION</scope>
</reference>
<protein>
    <submittedName>
        <fullName evidence="2">Uncharacterized protein</fullName>
    </submittedName>
</protein>
<sequence length="178" mass="19844">MATGSESSPEYAALKKMFGALVNNVADNAPVIPPLNDDLFSSNLIPKAVFIAVQNPGPRATPYDRCNDMLTPVLAKVESNPACFYSLIESLEYVELSDIVVKLKDKLQTLMMQQGRGGAVERLVWIARIGSGVRIRSGLPSKTMLQFLIFFFFFYVFFLQFFSSWLFLGQEIAPSRTS</sequence>
<keyword evidence="1" id="KW-1133">Transmembrane helix</keyword>
<keyword evidence="1" id="KW-0812">Transmembrane</keyword>
<dbReference type="OrthoDB" id="60283at2759"/>
<organism evidence="2">
    <name type="scientific">Amphimedon queenslandica</name>
    <name type="common">Sponge</name>
    <dbReference type="NCBI Taxonomy" id="400682"/>
    <lineage>
        <taxon>Eukaryota</taxon>
        <taxon>Metazoa</taxon>
        <taxon>Porifera</taxon>
        <taxon>Demospongiae</taxon>
        <taxon>Heteroscleromorpha</taxon>
        <taxon>Haplosclerida</taxon>
        <taxon>Niphatidae</taxon>
        <taxon>Amphimedon</taxon>
    </lineage>
</organism>
<dbReference type="InParanoid" id="A0A1X7TJB4"/>
<proteinExistence type="predicted"/>
<evidence type="ECO:0000256" key="1">
    <source>
        <dbReference type="SAM" id="Phobius"/>
    </source>
</evidence>
<accession>A0A1X7TJB4</accession>
<name>A0A1X7TJB4_AMPQE</name>
<dbReference type="EnsemblMetazoa" id="Aqu2.1.14919_001">
    <property type="protein sequence ID" value="Aqu2.1.14919_001"/>
    <property type="gene ID" value="Aqu2.1.14919"/>
</dbReference>
<feature type="transmembrane region" description="Helical" evidence="1">
    <location>
        <begin position="144"/>
        <end position="168"/>
    </location>
</feature>